<dbReference type="Pfam" id="PF00410">
    <property type="entry name" value="Ribosomal_S8"/>
    <property type="match status" value="1"/>
</dbReference>
<dbReference type="AlphaFoldDB" id="A0A386B0T4"/>
<evidence type="ECO:0000256" key="5">
    <source>
        <dbReference type="RuleBase" id="RU003660"/>
    </source>
</evidence>
<comment type="subunit">
    <text evidence="4">Part of the 30S ribosomal subunit.</text>
</comment>
<comment type="function">
    <text evidence="4">One of the primary rRNA binding proteins, it binds directly to 16S rRNA central domain where it helps coordinate assembly of the platform of the 30S subunit.</text>
</comment>
<protein>
    <recommendedName>
        <fullName evidence="4">Small ribosomal subunit protein uS8c</fullName>
    </recommendedName>
</protein>
<dbReference type="RefSeq" id="YP_009532764.1">
    <property type="nucleotide sequence ID" value="NC_039766.1"/>
</dbReference>
<reference evidence="6" key="2">
    <citation type="journal article" date="2019" name="Mol. Phylogenet. Evol.">
        <title>Reassessment of the classification of bryopsidales (chlorophyta) based on chloroplast phylogenomic analyses.</title>
        <authorList>
            <person name="Cremen M.C."/>
            <person name="Leliaert F."/>
            <person name="West J."/>
            <person name="Lam D.W."/>
            <person name="Shimada S."/>
            <person name="Lopez-Bautista J.M."/>
            <person name="Verbruggen H."/>
        </authorList>
    </citation>
    <scope>NUCLEOTIDE SEQUENCE</scope>
</reference>
<dbReference type="EMBL" id="MH591108">
    <property type="protein sequence ID" value="AYC65312.1"/>
    <property type="molecule type" value="Genomic_DNA"/>
</dbReference>
<dbReference type="FunFam" id="3.30.1490.10:FF:000001">
    <property type="entry name" value="30S ribosomal protein S8"/>
    <property type="match status" value="1"/>
</dbReference>
<dbReference type="GO" id="GO:0006412">
    <property type="term" value="P:translation"/>
    <property type="evidence" value="ECO:0007669"/>
    <property type="project" value="UniProtKB-UniRule"/>
</dbReference>
<dbReference type="PANTHER" id="PTHR11758">
    <property type="entry name" value="40S RIBOSOMAL PROTEIN S15A"/>
    <property type="match status" value="1"/>
</dbReference>
<evidence type="ECO:0000313" key="6">
    <source>
        <dbReference type="EMBL" id="AYC65312.1"/>
    </source>
</evidence>
<name>A0A386B0T4_9CHLO</name>
<dbReference type="GeneID" id="38334327"/>
<comment type="subcellular location">
    <subcellularLocation>
        <location evidence="4">Plastid</location>
        <location evidence="4">Chloroplast</location>
    </subcellularLocation>
</comment>
<dbReference type="GO" id="GO:1990904">
    <property type="term" value="C:ribonucleoprotein complex"/>
    <property type="evidence" value="ECO:0007669"/>
    <property type="project" value="UniProtKB-KW"/>
</dbReference>
<evidence type="ECO:0000256" key="2">
    <source>
        <dbReference type="ARBA" id="ARBA00022980"/>
    </source>
</evidence>
<keyword evidence="2 4" id="KW-0689">Ribosomal protein</keyword>
<dbReference type="Gene3D" id="3.30.1370.30">
    <property type="match status" value="1"/>
</dbReference>
<geneLocation type="chloroplast" evidence="6"/>
<dbReference type="PROSITE" id="PS00053">
    <property type="entry name" value="RIBOSOMAL_S8"/>
    <property type="match status" value="1"/>
</dbReference>
<evidence type="ECO:0000256" key="1">
    <source>
        <dbReference type="ARBA" id="ARBA00006471"/>
    </source>
</evidence>
<dbReference type="NCBIfam" id="NF001109">
    <property type="entry name" value="PRK00136.1"/>
    <property type="match status" value="1"/>
</dbReference>
<reference evidence="6" key="1">
    <citation type="submission" date="2018-07" db="EMBL/GenBank/DDBJ databases">
        <authorList>
            <person name="Quirk P.G."/>
            <person name="Krulwich T.A."/>
        </authorList>
    </citation>
    <scope>NUCLEOTIDE SEQUENCE</scope>
</reference>
<keyword evidence="4" id="KW-0699">rRNA-binding</keyword>
<sequence>MDTISQTITHIRNANLTRNSNLILSANKINYQLIKLLKYEGFIDDFKLQTNSVLVCLKYNSVTCKPIITNLKRLSCPGRRIYMKSSELPQLFGGLGILILSTSRGILTDKQARKFGVGGEVLCAVW</sequence>
<keyword evidence="4" id="KW-0694">RNA-binding</keyword>
<evidence type="ECO:0000256" key="4">
    <source>
        <dbReference type="HAMAP-Rule" id="MF_01302"/>
    </source>
</evidence>
<comment type="similarity">
    <text evidence="1 4 5">Belongs to the universal ribosomal protein uS8 family.</text>
</comment>
<dbReference type="SUPFAM" id="SSF56047">
    <property type="entry name" value="Ribosomal protein S8"/>
    <property type="match status" value="1"/>
</dbReference>
<evidence type="ECO:0000256" key="3">
    <source>
        <dbReference type="ARBA" id="ARBA00023274"/>
    </source>
</evidence>
<keyword evidence="6" id="KW-0150">Chloroplast</keyword>
<dbReference type="GO" id="GO:0005840">
    <property type="term" value="C:ribosome"/>
    <property type="evidence" value="ECO:0007669"/>
    <property type="project" value="UniProtKB-KW"/>
</dbReference>
<keyword evidence="6" id="KW-0934">Plastid</keyword>
<accession>A0A386B0T4</accession>
<organism evidence="6">
    <name type="scientific">Pedobesia claviformis</name>
    <dbReference type="NCBI Taxonomy" id="2364088"/>
    <lineage>
        <taxon>Eukaryota</taxon>
        <taxon>Viridiplantae</taxon>
        <taxon>Chlorophyta</taxon>
        <taxon>core chlorophytes</taxon>
        <taxon>Ulvophyceae</taxon>
        <taxon>TCBD clade</taxon>
        <taxon>Bryopsidales</taxon>
        <taxon>Bryopsidineae</taxon>
        <taxon>Derbesiaceae</taxon>
        <taxon>Pedobesia</taxon>
    </lineage>
</organism>
<dbReference type="HAMAP" id="MF_01302_B">
    <property type="entry name" value="Ribosomal_uS8_B"/>
    <property type="match status" value="1"/>
</dbReference>
<dbReference type="InterPro" id="IPR047863">
    <property type="entry name" value="Ribosomal_uS8_CS"/>
</dbReference>
<dbReference type="Gene3D" id="3.30.1490.10">
    <property type="match status" value="1"/>
</dbReference>
<dbReference type="GO" id="GO:0019843">
    <property type="term" value="F:rRNA binding"/>
    <property type="evidence" value="ECO:0007669"/>
    <property type="project" value="UniProtKB-UniRule"/>
</dbReference>
<keyword evidence="3 4" id="KW-0687">Ribonucleoprotein</keyword>
<proteinExistence type="inferred from homology"/>
<dbReference type="GO" id="GO:0009507">
    <property type="term" value="C:chloroplast"/>
    <property type="evidence" value="ECO:0007669"/>
    <property type="project" value="UniProtKB-SubCell"/>
</dbReference>
<gene>
    <name evidence="4 6" type="primary">rps8</name>
</gene>
<dbReference type="InterPro" id="IPR000630">
    <property type="entry name" value="Ribosomal_uS8"/>
</dbReference>
<dbReference type="InterPro" id="IPR035987">
    <property type="entry name" value="Ribosomal_uS8_sf"/>
</dbReference>
<dbReference type="GO" id="GO:0003735">
    <property type="term" value="F:structural constituent of ribosome"/>
    <property type="evidence" value="ECO:0007669"/>
    <property type="project" value="InterPro"/>
</dbReference>